<feature type="signal peptide" evidence="2">
    <location>
        <begin position="1"/>
        <end position="18"/>
    </location>
</feature>
<reference evidence="3 4" key="1">
    <citation type="journal article" date="2023" name="Arcadia Sci">
        <title>De novo assembly of a long-read Amblyomma americanum tick genome.</title>
        <authorList>
            <person name="Chou S."/>
            <person name="Poskanzer K.E."/>
            <person name="Rollins M."/>
            <person name="Thuy-Boun P.S."/>
        </authorList>
    </citation>
    <scope>NUCLEOTIDE SEQUENCE [LARGE SCALE GENOMIC DNA]</scope>
    <source>
        <strain evidence="3">F_SG_1</strain>
        <tissue evidence="3">Salivary glands</tissue>
    </source>
</reference>
<feature type="region of interest" description="Disordered" evidence="1">
    <location>
        <begin position="152"/>
        <end position="207"/>
    </location>
</feature>
<evidence type="ECO:0000313" key="4">
    <source>
        <dbReference type="Proteomes" id="UP001321473"/>
    </source>
</evidence>
<keyword evidence="2" id="KW-0732">Signal</keyword>
<proteinExistence type="predicted"/>
<dbReference type="EMBL" id="JARKHS020025608">
    <property type="protein sequence ID" value="KAK8767276.1"/>
    <property type="molecule type" value="Genomic_DNA"/>
</dbReference>
<feature type="region of interest" description="Disordered" evidence="1">
    <location>
        <begin position="246"/>
        <end position="301"/>
    </location>
</feature>
<feature type="chain" id="PRO_5042934649" description="Large his rich 1" evidence="2">
    <location>
        <begin position="19"/>
        <end position="301"/>
    </location>
</feature>
<comment type="caution">
    <text evidence="3">The sequence shown here is derived from an EMBL/GenBank/DDBJ whole genome shotgun (WGS) entry which is preliminary data.</text>
</comment>
<dbReference type="Proteomes" id="UP001321473">
    <property type="component" value="Unassembled WGS sequence"/>
</dbReference>
<evidence type="ECO:0008006" key="5">
    <source>
        <dbReference type="Google" id="ProtNLM"/>
    </source>
</evidence>
<feature type="compositionally biased region" description="Polar residues" evidence="1">
    <location>
        <begin position="248"/>
        <end position="287"/>
    </location>
</feature>
<sequence length="301" mass="31311">MHLATLFLSVALAIAAQGLSLPSARTFGSSHDEHTVPAHHHGVHHQSAVPDHVHSSQHEASVGGDLSGSALVCQVVQIPVIRPAGLPAGPTHVDQAAASPGLPANVASSVITSSQQALSTLNSRVRTSVDSILRPLVSALENASQWLNSTSQAQMNHHPHQQQHGHHVSAHQHPHQQPHHTMHQHQSNQHGHAAPIQSTHGMHFDGAHPQNVVPMTVISLPVLVPAVNAGSGLPFASLSNAARGFQPTDPSTAFQQSTTEEVPTITSSAPSSAEPGTTAFSRSTLPTSDGADFSGHTAATS</sequence>
<gene>
    <name evidence="3" type="ORF">V5799_005951</name>
</gene>
<dbReference type="AlphaFoldDB" id="A0AAQ4DXT6"/>
<feature type="compositionally biased region" description="Basic residues" evidence="1">
    <location>
        <begin position="157"/>
        <end position="183"/>
    </location>
</feature>
<evidence type="ECO:0000256" key="1">
    <source>
        <dbReference type="SAM" id="MobiDB-lite"/>
    </source>
</evidence>
<keyword evidence="4" id="KW-1185">Reference proteome</keyword>
<name>A0AAQ4DXT6_AMBAM</name>
<evidence type="ECO:0000313" key="3">
    <source>
        <dbReference type="EMBL" id="KAK8767276.1"/>
    </source>
</evidence>
<protein>
    <recommendedName>
        <fullName evidence="5">Large his rich 1</fullName>
    </recommendedName>
</protein>
<accession>A0AAQ4DXT6</accession>
<evidence type="ECO:0000256" key="2">
    <source>
        <dbReference type="SAM" id="SignalP"/>
    </source>
</evidence>
<feature type="region of interest" description="Disordered" evidence="1">
    <location>
        <begin position="26"/>
        <end position="62"/>
    </location>
</feature>
<organism evidence="3 4">
    <name type="scientific">Amblyomma americanum</name>
    <name type="common">Lone star tick</name>
    <dbReference type="NCBI Taxonomy" id="6943"/>
    <lineage>
        <taxon>Eukaryota</taxon>
        <taxon>Metazoa</taxon>
        <taxon>Ecdysozoa</taxon>
        <taxon>Arthropoda</taxon>
        <taxon>Chelicerata</taxon>
        <taxon>Arachnida</taxon>
        <taxon>Acari</taxon>
        <taxon>Parasitiformes</taxon>
        <taxon>Ixodida</taxon>
        <taxon>Ixodoidea</taxon>
        <taxon>Ixodidae</taxon>
        <taxon>Amblyomminae</taxon>
        <taxon>Amblyomma</taxon>
    </lineage>
</organism>